<proteinExistence type="predicted"/>
<name>R0JKR7_ANAPL</name>
<evidence type="ECO:0000313" key="3">
    <source>
        <dbReference type="Proteomes" id="UP000296049"/>
    </source>
</evidence>
<keyword evidence="3" id="KW-1185">Reference proteome</keyword>
<gene>
    <name evidence="2" type="ORF">Anapl_16280</name>
</gene>
<accession>R0JKR7</accession>
<sequence length="270" mass="29417">MPTQGNLLYQKEDRERVEHWRCESSPEVSQEPIPIAQIIGKLEAVQKPKLLSCFRDKDKLAPAATPPTWSCSGIFCSLNSRRQVGQAVVLEKRTIPMLKRNGFLVSVKSEEQCGDLVAFLLEESERHADKQGSLLLGKFTLIPVVEEESWPLCSSVAPEDKGGLRDVLQKGQQGCSDAIFCEKSGPFEEFVCAMGACSCVEAARGSFGAVPSIFPPARQRHEVVLLSQPSQSLRGTGDSPWGQGDTGEPRRATTPPSELEPCAGRGPAPR</sequence>
<protein>
    <submittedName>
        <fullName evidence="2">Uncharacterized protein</fullName>
    </submittedName>
</protein>
<organism evidence="2 3">
    <name type="scientific">Anas platyrhynchos</name>
    <name type="common">Mallard</name>
    <name type="synonym">Anas boschas</name>
    <dbReference type="NCBI Taxonomy" id="8839"/>
    <lineage>
        <taxon>Eukaryota</taxon>
        <taxon>Metazoa</taxon>
        <taxon>Chordata</taxon>
        <taxon>Craniata</taxon>
        <taxon>Vertebrata</taxon>
        <taxon>Euteleostomi</taxon>
        <taxon>Archelosauria</taxon>
        <taxon>Archosauria</taxon>
        <taxon>Dinosauria</taxon>
        <taxon>Saurischia</taxon>
        <taxon>Theropoda</taxon>
        <taxon>Coelurosauria</taxon>
        <taxon>Aves</taxon>
        <taxon>Neognathae</taxon>
        <taxon>Galloanserae</taxon>
        <taxon>Anseriformes</taxon>
        <taxon>Anatidae</taxon>
        <taxon>Anatinae</taxon>
        <taxon>Anas</taxon>
    </lineage>
</organism>
<dbReference type="Proteomes" id="UP000296049">
    <property type="component" value="Unassembled WGS sequence"/>
</dbReference>
<feature type="region of interest" description="Disordered" evidence="1">
    <location>
        <begin position="226"/>
        <end position="270"/>
    </location>
</feature>
<evidence type="ECO:0000256" key="1">
    <source>
        <dbReference type="SAM" id="MobiDB-lite"/>
    </source>
</evidence>
<reference evidence="3" key="1">
    <citation type="journal article" date="2013" name="Nat. Genet.">
        <title>The duck genome and transcriptome provide insight into an avian influenza virus reservoir species.</title>
        <authorList>
            <person name="Huang Y."/>
            <person name="Li Y."/>
            <person name="Burt D.W."/>
            <person name="Chen H."/>
            <person name="Zhang Y."/>
            <person name="Qian W."/>
            <person name="Kim H."/>
            <person name="Gan S."/>
            <person name="Zhao Y."/>
            <person name="Li J."/>
            <person name="Yi K."/>
            <person name="Feng H."/>
            <person name="Zhu P."/>
            <person name="Li B."/>
            <person name="Liu Q."/>
            <person name="Fairley S."/>
            <person name="Magor K.E."/>
            <person name="Du Z."/>
            <person name="Hu X."/>
            <person name="Goodman L."/>
            <person name="Tafer H."/>
            <person name="Vignal A."/>
            <person name="Lee T."/>
            <person name="Kim K.W."/>
            <person name="Sheng Z."/>
            <person name="An Y."/>
            <person name="Searle S."/>
            <person name="Herrero J."/>
            <person name="Groenen M.A."/>
            <person name="Crooijmans R.P."/>
            <person name="Faraut T."/>
            <person name="Cai Q."/>
            <person name="Webster R.G."/>
            <person name="Aldridge J.R."/>
            <person name="Warren W.C."/>
            <person name="Bartschat S."/>
            <person name="Kehr S."/>
            <person name="Marz M."/>
            <person name="Stadler P.F."/>
            <person name="Smith J."/>
            <person name="Kraus R.H."/>
            <person name="Zhao Y."/>
            <person name="Ren L."/>
            <person name="Fei J."/>
            <person name="Morisson M."/>
            <person name="Kaiser P."/>
            <person name="Griffin D.K."/>
            <person name="Rao M."/>
            <person name="Pitel F."/>
            <person name="Wang J."/>
            <person name="Li N."/>
        </authorList>
    </citation>
    <scope>NUCLEOTIDE SEQUENCE [LARGE SCALE GENOMIC DNA]</scope>
</reference>
<dbReference type="AlphaFoldDB" id="R0JKR7"/>
<dbReference type="EMBL" id="KB743638">
    <property type="protein sequence ID" value="EOA97651.1"/>
    <property type="molecule type" value="Genomic_DNA"/>
</dbReference>
<evidence type="ECO:0000313" key="2">
    <source>
        <dbReference type="EMBL" id="EOA97651.1"/>
    </source>
</evidence>